<dbReference type="AlphaFoldDB" id="A0A0E2E2V7"/>
<dbReference type="Proteomes" id="UP000011705">
    <property type="component" value="Chromosome"/>
</dbReference>
<dbReference type="CDD" id="cd02062">
    <property type="entry name" value="Nitro_FMN_reductase"/>
    <property type="match status" value="1"/>
</dbReference>
<evidence type="ECO:0000313" key="7">
    <source>
        <dbReference type="EMBL" id="EMB31742.1"/>
    </source>
</evidence>
<dbReference type="PANTHER" id="PTHR43673:SF2">
    <property type="entry name" value="NITROREDUCTASE"/>
    <property type="match status" value="1"/>
</dbReference>
<evidence type="ECO:0000256" key="2">
    <source>
        <dbReference type="ARBA" id="ARBA00007118"/>
    </source>
</evidence>
<keyword evidence="4" id="KW-0288">FMN</keyword>
<dbReference type="Gene3D" id="3.40.109.10">
    <property type="entry name" value="NADH Oxidase"/>
    <property type="match status" value="1"/>
</dbReference>
<comment type="similarity">
    <text evidence="2">Belongs to the nitroreductase family.</text>
</comment>
<dbReference type="PANTHER" id="PTHR43673">
    <property type="entry name" value="NAD(P)H NITROREDUCTASE YDGI-RELATED"/>
    <property type="match status" value="1"/>
</dbReference>
<evidence type="ECO:0000256" key="3">
    <source>
        <dbReference type="ARBA" id="ARBA00022630"/>
    </source>
</evidence>
<dbReference type="InterPro" id="IPR029479">
    <property type="entry name" value="Nitroreductase"/>
</dbReference>
<comment type="caution">
    <text evidence="7">The sequence shown here is derived from an EMBL/GenBank/DDBJ whole genome shotgun (WGS) entry which is preliminary data.</text>
</comment>
<dbReference type="PATRIC" id="fig|999432.5.peg.2204"/>
<comment type="cofactor">
    <cofactor evidence="1">
        <name>FMN</name>
        <dbReference type="ChEBI" id="CHEBI:58210"/>
    </cofactor>
</comment>
<keyword evidence="3" id="KW-0285">Flavoprotein</keyword>
<evidence type="ECO:0000256" key="4">
    <source>
        <dbReference type="ARBA" id="ARBA00022643"/>
    </source>
</evidence>
<dbReference type="SUPFAM" id="SSF55469">
    <property type="entry name" value="FMN-dependent nitroreductase-like"/>
    <property type="match status" value="1"/>
</dbReference>
<dbReference type="GO" id="GO:0016491">
    <property type="term" value="F:oxidoreductase activity"/>
    <property type="evidence" value="ECO:0007669"/>
    <property type="project" value="UniProtKB-KW"/>
</dbReference>
<organism evidence="7">
    <name type="scientific">Treponema denticola H-22</name>
    <dbReference type="NCBI Taxonomy" id="999432"/>
    <lineage>
        <taxon>Bacteria</taxon>
        <taxon>Pseudomonadati</taxon>
        <taxon>Spirochaetota</taxon>
        <taxon>Spirochaetia</taxon>
        <taxon>Spirochaetales</taxon>
        <taxon>Treponemataceae</taxon>
        <taxon>Treponema</taxon>
    </lineage>
</organism>
<feature type="domain" description="Nitroreductase" evidence="6">
    <location>
        <begin position="10"/>
        <end position="69"/>
    </location>
</feature>
<evidence type="ECO:0000259" key="6">
    <source>
        <dbReference type="Pfam" id="PF00881"/>
    </source>
</evidence>
<dbReference type="EMBL" id="AGDV01000020">
    <property type="protein sequence ID" value="EMB31742.1"/>
    <property type="molecule type" value="Genomic_DNA"/>
</dbReference>
<dbReference type="RefSeq" id="WP_002685544.1">
    <property type="nucleotide sequence ID" value="NZ_CM001795.1"/>
</dbReference>
<protein>
    <recommendedName>
        <fullName evidence="6">Nitroreductase domain-containing protein</fullName>
    </recommendedName>
</protein>
<evidence type="ECO:0000256" key="5">
    <source>
        <dbReference type="ARBA" id="ARBA00023002"/>
    </source>
</evidence>
<dbReference type="Pfam" id="PF00881">
    <property type="entry name" value="Nitroreductase"/>
    <property type="match status" value="2"/>
</dbReference>
<accession>A0A0E2E2V7</accession>
<sequence length="171" mass="19507">MNEIIKNMLTRVSVRKFTAERVEDEKLKTIVECAKASPTGKNRQMRKFTVVHNREKIQELARAVSSVLDIPNYRIYDCDALILISFEEDDRFGYCDSSVAIQNIYLAAHALGLGSVWINQLREKCNSPEIRRVLDSFNIPKNHVVCGISAIGYPAEHPEPKTRTEPVEFIN</sequence>
<gene>
    <name evidence="7" type="ORF">HMPREF9726_02122</name>
</gene>
<feature type="domain" description="Nitroreductase" evidence="6">
    <location>
        <begin position="72"/>
        <end position="153"/>
    </location>
</feature>
<keyword evidence="5" id="KW-0560">Oxidoreductase</keyword>
<evidence type="ECO:0000256" key="1">
    <source>
        <dbReference type="ARBA" id="ARBA00001917"/>
    </source>
</evidence>
<proteinExistence type="inferred from homology"/>
<dbReference type="InterPro" id="IPR000415">
    <property type="entry name" value="Nitroreductase-like"/>
</dbReference>
<reference evidence="7" key="1">
    <citation type="submission" date="2012-01" db="EMBL/GenBank/DDBJ databases">
        <title>The Genome Sequence of Treponema denticola H-22.</title>
        <authorList>
            <consortium name="The Broad Institute Genome Sequencing Platform"/>
            <person name="Earl A."/>
            <person name="Ward D."/>
            <person name="Feldgarden M."/>
            <person name="Gevers D."/>
            <person name="Blanton J.M."/>
            <person name="Fenno C.J."/>
            <person name="Baranova O.V."/>
            <person name="Mathney J."/>
            <person name="Dewhirst F.E."/>
            <person name="Izard J."/>
            <person name="Young S.K."/>
            <person name="Zeng Q."/>
            <person name="Gargeya S."/>
            <person name="Fitzgerald M."/>
            <person name="Haas B."/>
            <person name="Abouelleil A."/>
            <person name="Alvarado L."/>
            <person name="Arachchi H.M."/>
            <person name="Berlin A."/>
            <person name="Chapman S.B."/>
            <person name="Gearin G."/>
            <person name="Goldberg J."/>
            <person name="Griggs A."/>
            <person name="Gujja S."/>
            <person name="Hansen M."/>
            <person name="Heiman D."/>
            <person name="Howarth C."/>
            <person name="Larimer J."/>
            <person name="Lui A."/>
            <person name="MacDonald P.J.P."/>
            <person name="McCowen C."/>
            <person name="Montmayeur A."/>
            <person name="Murphy C."/>
            <person name="Neiman D."/>
            <person name="Pearson M."/>
            <person name="Priest M."/>
            <person name="Roberts A."/>
            <person name="Saif S."/>
            <person name="Shea T."/>
            <person name="Sisk P."/>
            <person name="Stolte C."/>
            <person name="Sykes S."/>
            <person name="Wortman J."/>
            <person name="Nusbaum C."/>
            <person name="Birren B."/>
        </authorList>
    </citation>
    <scope>NUCLEOTIDE SEQUENCE [LARGE SCALE GENOMIC DNA]</scope>
    <source>
        <strain evidence="7">H-22</strain>
    </source>
</reference>
<name>A0A0E2E2V7_TREDN</name>
<dbReference type="HOGENOM" id="CLU_070764_7_0_12"/>